<sequence length="69" mass="7748">MNSERGLVYDLPIQYDHIMFYGSSGEWLVKNCKGVNPYFVELLGVTFHIFSVSSLCSPSRTEITSGVNL</sequence>
<organism evidence="1 2">
    <name type="scientific">Allacma fusca</name>
    <dbReference type="NCBI Taxonomy" id="39272"/>
    <lineage>
        <taxon>Eukaryota</taxon>
        <taxon>Metazoa</taxon>
        <taxon>Ecdysozoa</taxon>
        <taxon>Arthropoda</taxon>
        <taxon>Hexapoda</taxon>
        <taxon>Collembola</taxon>
        <taxon>Symphypleona</taxon>
        <taxon>Sminthuridae</taxon>
        <taxon>Allacma</taxon>
    </lineage>
</organism>
<proteinExistence type="predicted"/>
<evidence type="ECO:0000313" key="1">
    <source>
        <dbReference type="EMBL" id="CAG7733201.1"/>
    </source>
</evidence>
<dbReference type="EMBL" id="CAJVCH010244953">
    <property type="protein sequence ID" value="CAG7733201.1"/>
    <property type="molecule type" value="Genomic_DNA"/>
</dbReference>
<comment type="caution">
    <text evidence="1">The sequence shown here is derived from an EMBL/GenBank/DDBJ whole genome shotgun (WGS) entry which is preliminary data.</text>
</comment>
<dbReference type="AlphaFoldDB" id="A0A8J2KDQ6"/>
<name>A0A8J2KDQ6_9HEXA</name>
<evidence type="ECO:0000313" key="2">
    <source>
        <dbReference type="Proteomes" id="UP000708208"/>
    </source>
</evidence>
<accession>A0A8J2KDQ6</accession>
<keyword evidence="2" id="KW-1185">Reference proteome</keyword>
<gene>
    <name evidence="1" type="ORF">AFUS01_LOCUS21659</name>
</gene>
<protein>
    <submittedName>
        <fullName evidence="1">Uncharacterized protein</fullName>
    </submittedName>
</protein>
<dbReference type="Proteomes" id="UP000708208">
    <property type="component" value="Unassembled WGS sequence"/>
</dbReference>
<reference evidence="1" key="1">
    <citation type="submission" date="2021-06" db="EMBL/GenBank/DDBJ databases">
        <authorList>
            <person name="Hodson N. C."/>
            <person name="Mongue J. A."/>
            <person name="Jaron S. K."/>
        </authorList>
    </citation>
    <scope>NUCLEOTIDE SEQUENCE</scope>
</reference>